<name>A0A2K6FP19_PROCO</name>
<feature type="compositionally biased region" description="Low complexity" evidence="1">
    <location>
        <begin position="89"/>
        <end position="99"/>
    </location>
</feature>
<reference evidence="2" key="2">
    <citation type="submission" date="2025-09" db="UniProtKB">
        <authorList>
            <consortium name="Ensembl"/>
        </authorList>
    </citation>
    <scope>IDENTIFICATION</scope>
</reference>
<evidence type="ECO:0000313" key="2">
    <source>
        <dbReference type="Ensembl" id="ENSPCOP00000015724.1"/>
    </source>
</evidence>
<protein>
    <submittedName>
        <fullName evidence="2">Uncharacterized protein</fullName>
    </submittedName>
</protein>
<evidence type="ECO:0000313" key="3">
    <source>
        <dbReference type="Proteomes" id="UP000233160"/>
    </source>
</evidence>
<dbReference type="STRING" id="379532.ENSPCOP00000015724"/>
<dbReference type="Ensembl" id="ENSPCOT00000026342.1">
    <property type="protein sequence ID" value="ENSPCOP00000015724.1"/>
    <property type="gene ID" value="ENSPCOG00000019612.1"/>
</dbReference>
<feature type="region of interest" description="Disordered" evidence="1">
    <location>
        <begin position="79"/>
        <end position="99"/>
    </location>
</feature>
<dbReference type="PANTHER" id="PTHR28457:SF2">
    <property type="entry name" value="SIMILAR TO 4930578I06RIK PROTEIN"/>
    <property type="match status" value="1"/>
</dbReference>
<dbReference type="GeneTree" id="ENSGT00940000171197"/>
<reference evidence="2" key="1">
    <citation type="submission" date="2025-08" db="UniProtKB">
        <authorList>
            <consortium name="Ensembl"/>
        </authorList>
    </citation>
    <scope>IDENTIFICATION</scope>
</reference>
<organism evidence="2 3">
    <name type="scientific">Propithecus coquereli</name>
    <name type="common">Coquerel's sifaka</name>
    <name type="synonym">Propithecus verreauxi coquereli</name>
    <dbReference type="NCBI Taxonomy" id="379532"/>
    <lineage>
        <taxon>Eukaryota</taxon>
        <taxon>Metazoa</taxon>
        <taxon>Chordata</taxon>
        <taxon>Craniata</taxon>
        <taxon>Vertebrata</taxon>
        <taxon>Euteleostomi</taxon>
        <taxon>Mammalia</taxon>
        <taxon>Eutheria</taxon>
        <taxon>Euarchontoglires</taxon>
        <taxon>Primates</taxon>
        <taxon>Strepsirrhini</taxon>
        <taxon>Lemuriformes</taxon>
        <taxon>Indriidae</taxon>
        <taxon>Propithecus</taxon>
    </lineage>
</organism>
<dbReference type="InterPro" id="IPR032727">
    <property type="entry name" value="CLAMP"/>
</dbReference>
<evidence type="ECO:0000256" key="1">
    <source>
        <dbReference type="SAM" id="MobiDB-lite"/>
    </source>
</evidence>
<accession>A0A2K6FP19</accession>
<sequence length="143" mass="15503">MALLTPQGVKEVFQSQKSQGREHLRRLLNWEELDELRDSRRSILLDTLYDSIVFAVGKGFPWAEVAQVVKFTEELLRETKGTGPRLTRPDSCAGASPSAPPADAAWLCDPPLCSVVSAQAQPCPCSLSLPRGGVGTALPEFAP</sequence>
<dbReference type="Proteomes" id="UP000233160">
    <property type="component" value="Unassembled WGS sequence"/>
</dbReference>
<dbReference type="PANTHER" id="PTHR28457">
    <property type="entry name" value="COILED-COIL DOMAIN-CONTAINING PROTEIN 189"/>
    <property type="match status" value="1"/>
</dbReference>
<dbReference type="AlphaFoldDB" id="A0A2K6FP19"/>
<proteinExistence type="predicted"/>
<keyword evidence="3" id="KW-1185">Reference proteome</keyword>